<feature type="signal peptide" evidence="1">
    <location>
        <begin position="1"/>
        <end position="20"/>
    </location>
</feature>
<feature type="domain" description="DUF1330" evidence="2">
    <location>
        <begin position="25"/>
        <end position="120"/>
    </location>
</feature>
<keyword evidence="4" id="KW-1185">Reference proteome</keyword>
<dbReference type="PANTHER" id="PTHR41521:SF4">
    <property type="entry name" value="BLR0684 PROTEIN"/>
    <property type="match status" value="1"/>
</dbReference>
<protein>
    <submittedName>
        <fullName evidence="3">DUF1330 domain-containing protein</fullName>
    </submittedName>
</protein>
<dbReference type="Gene3D" id="3.30.70.100">
    <property type="match status" value="1"/>
</dbReference>
<evidence type="ECO:0000256" key="1">
    <source>
        <dbReference type="SAM" id="SignalP"/>
    </source>
</evidence>
<dbReference type="InterPro" id="IPR010753">
    <property type="entry name" value="DUF1330"/>
</dbReference>
<dbReference type="InterPro" id="IPR011008">
    <property type="entry name" value="Dimeric_a/b-barrel"/>
</dbReference>
<comment type="caution">
    <text evidence="3">The sequence shown here is derived from an EMBL/GenBank/DDBJ whole genome shotgun (WGS) entry which is preliminary data.</text>
</comment>
<proteinExistence type="predicted"/>
<evidence type="ECO:0000259" key="2">
    <source>
        <dbReference type="Pfam" id="PF07045"/>
    </source>
</evidence>
<dbReference type="Pfam" id="PF07045">
    <property type="entry name" value="DUF1330"/>
    <property type="match status" value="1"/>
</dbReference>
<dbReference type="PANTHER" id="PTHR41521">
    <property type="match status" value="1"/>
</dbReference>
<evidence type="ECO:0000313" key="3">
    <source>
        <dbReference type="EMBL" id="MFC3302565.1"/>
    </source>
</evidence>
<dbReference type="EMBL" id="JBHRVA010000002">
    <property type="protein sequence ID" value="MFC3302565.1"/>
    <property type="molecule type" value="Genomic_DNA"/>
</dbReference>
<name>A0ABV7MCU7_9PROT</name>
<dbReference type="SUPFAM" id="SSF54909">
    <property type="entry name" value="Dimeric alpha+beta barrel"/>
    <property type="match status" value="1"/>
</dbReference>
<evidence type="ECO:0000313" key="4">
    <source>
        <dbReference type="Proteomes" id="UP001595607"/>
    </source>
</evidence>
<feature type="chain" id="PRO_5045140947" evidence="1">
    <location>
        <begin position="21"/>
        <end position="127"/>
    </location>
</feature>
<gene>
    <name evidence="3" type="ORF">ACFONP_07450</name>
</gene>
<keyword evidence="1" id="KW-0732">Signal</keyword>
<reference evidence="4" key="1">
    <citation type="journal article" date="2019" name="Int. J. Syst. Evol. Microbiol.">
        <title>The Global Catalogue of Microorganisms (GCM) 10K type strain sequencing project: providing services to taxonomists for standard genome sequencing and annotation.</title>
        <authorList>
            <consortium name="The Broad Institute Genomics Platform"/>
            <consortium name="The Broad Institute Genome Sequencing Center for Infectious Disease"/>
            <person name="Wu L."/>
            <person name="Ma J."/>
        </authorList>
    </citation>
    <scope>NUCLEOTIDE SEQUENCE [LARGE SCALE GENOMIC DNA]</scope>
    <source>
        <strain evidence="4">KCTC 22245</strain>
    </source>
</reference>
<dbReference type="Proteomes" id="UP001595607">
    <property type="component" value="Unassembled WGS sequence"/>
</dbReference>
<dbReference type="RefSeq" id="WP_189570924.1">
    <property type="nucleotide sequence ID" value="NZ_BMXU01000001.1"/>
</dbReference>
<organism evidence="3 4">
    <name type="scientific">Parvularcula lutaonensis</name>
    <dbReference type="NCBI Taxonomy" id="491923"/>
    <lineage>
        <taxon>Bacteria</taxon>
        <taxon>Pseudomonadati</taxon>
        <taxon>Pseudomonadota</taxon>
        <taxon>Alphaproteobacteria</taxon>
        <taxon>Parvularculales</taxon>
        <taxon>Parvularculaceae</taxon>
        <taxon>Parvularcula</taxon>
    </lineage>
</organism>
<sequence>MKFGLIAVLLSLITPAPAAAEEQAPAYLIVLGEVRDREAFMEGYASKLAPLYEKYGGEYLAIGQGVEVLEGDFVPESFVLARWRSMDAARAFWNSPEYDALRRARIENDWGRFDVLLVPGLPLRSER</sequence>
<accession>A0ABV7MCU7</accession>